<keyword evidence="1" id="KW-1133">Transmembrane helix</keyword>
<feature type="transmembrane region" description="Helical" evidence="1">
    <location>
        <begin position="38"/>
        <end position="57"/>
    </location>
</feature>
<accession>B4FFZ5</accession>
<dbReference type="EMBL" id="BT036033">
    <property type="protein sequence ID" value="ACF81038.2"/>
    <property type="molecule type" value="mRNA"/>
</dbReference>
<keyword evidence="1" id="KW-0472">Membrane</keyword>
<organism evidence="2">
    <name type="scientific">Zea mays</name>
    <name type="common">Maize</name>
    <dbReference type="NCBI Taxonomy" id="4577"/>
    <lineage>
        <taxon>Eukaryota</taxon>
        <taxon>Viridiplantae</taxon>
        <taxon>Streptophyta</taxon>
        <taxon>Embryophyta</taxon>
        <taxon>Tracheophyta</taxon>
        <taxon>Spermatophyta</taxon>
        <taxon>Magnoliopsida</taxon>
        <taxon>Liliopsida</taxon>
        <taxon>Poales</taxon>
        <taxon>Poaceae</taxon>
        <taxon>PACMAD clade</taxon>
        <taxon>Panicoideae</taxon>
        <taxon>Andropogonodae</taxon>
        <taxon>Andropogoneae</taxon>
        <taxon>Tripsacinae</taxon>
        <taxon>Zea</taxon>
    </lineage>
</organism>
<protein>
    <submittedName>
        <fullName evidence="2">Uncharacterized protein</fullName>
    </submittedName>
</protein>
<proteinExistence type="evidence at transcript level"/>
<sequence length="86" mass="10069">MLCFRFLFFSSRQILFRIRQARVGVIEESRTFRRGMSLGSLSFYLVFLVSAITWAALVKNFCRNLGWIGCGLQVLRWQLTWIAAED</sequence>
<reference evidence="2" key="1">
    <citation type="journal article" date="2009" name="PLoS Genet.">
        <title>Sequencing, mapping, and analysis of 27,455 maize full-length cDNAs.</title>
        <authorList>
            <person name="Soderlund C."/>
            <person name="Descour A."/>
            <person name="Kudrna D."/>
            <person name="Bomhoff M."/>
            <person name="Boyd L."/>
            <person name="Currie J."/>
            <person name="Angelova A."/>
            <person name="Collura K."/>
            <person name="Wissotski M."/>
            <person name="Ashley E."/>
            <person name="Morrow D."/>
            <person name="Fernandes J."/>
            <person name="Walbot V."/>
            <person name="Yu Y."/>
        </authorList>
    </citation>
    <scope>NUCLEOTIDE SEQUENCE</scope>
    <source>
        <strain evidence="2">B73</strain>
    </source>
</reference>
<keyword evidence="1" id="KW-0812">Transmembrane</keyword>
<dbReference type="HOGENOM" id="CLU_2501237_0_0_1"/>
<dbReference type="AlphaFoldDB" id="B4FFZ5"/>
<name>B4FFZ5_MAIZE</name>
<evidence type="ECO:0000256" key="1">
    <source>
        <dbReference type="SAM" id="Phobius"/>
    </source>
</evidence>
<evidence type="ECO:0000313" key="2">
    <source>
        <dbReference type="EMBL" id="ACF81038.2"/>
    </source>
</evidence>